<evidence type="ECO:0000259" key="8">
    <source>
        <dbReference type="PROSITE" id="PS50066"/>
    </source>
</evidence>
<evidence type="ECO:0000256" key="7">
    <source>
        <dbReference type="SAM" id="MobiDB-lite"/>
    </source>
</evidence>
<dbReference type="Gene3D" id="3.40.1810.10">
    <property type="entry name" value="Transcription factor, MADS-box"/>
    <property type="match status" value="1"/>
</dbReference>
<feature type="domain" description="MADS-box" evidence="8">
    <location>
        <begin position="1"/>
        <end position="50"/>
    </location>
</feature>
<evidence type="ECO:0000256" key="2">
    <source>
        <dbReference type="ARBA" id="ARBA00023015"/>
    </source>
</evidence>
<sequence>MRKKVELKYIANDSKRRATLKKRKSGLIKKVDEISTLCGVDACAIMYTPNDPRPEVWPSPSEVTRMIARFKEMPELEQGKKMMSQESFLRQRIQKAQDHLKKLKNENRKKEMSNLMFQALAHGGSSQLLENATMIDLNDLAWVIDQNIKEINKKISRLEGQEGTSSNNNNGGVENNVMNNGGVDNNVMNGDGVFPFVDAANDVQDDYRPAPLDP</sequence>
<dbReference type="SMART" id="SM00432">
    <property type="entry name" value="MADS"/>
    <property type="match status" value="1"/>
</dbReference>
<keyword evidence="4" id="KW-0804">Transcription</keyword>
<dbReference type="InterPro" id="IPR050142">
    <property type="entry name" value="MADS-box/MEF2_TF"/>
</dbReference>
<evidence type="ECO:0000313" key="10">
    <source>
        <dbReference type="Proteomes" id="UP001341840"/>
    </source>
</evidence>
<evidence type="ECO:0000256" key="4">
    <source>
        <dbReference type="ARBA" id="ARBA00023163"/>
    </source>
</evidence>
<reference evidence="9 10" key="1">
    <citation type="journal article" date="2023" name="Plants (Basel)">
        <title>Bridging the Gap: Combining Genomics and Transcriptomics Approaches to Understand Stylosanthes scabra, an Orphan Legume from the Brazilian Caatinga.</title>
        <authorList>
            <person name="Ferreira-Neto J.R.C."/>
            <person name="da Silva M.D."/>
            <person name="Binneck E."/>
            <person name="de Melo N.F."/>
            <person name="da Silva R.H."/>
            <person name="de Melo A.L.T.M."/>
            <person name="Pandolfi V."/>
            <person name="Bustamante F.O."/>
            <person name="Brasileiro-Vidal A.C."/>
            <person name="Benko-Iseppon A.M."/>
        </authorList>
    </citation>
    <scope>NUCLEOTIDE SEQUENCE [LARGE SCALE GENOMIC DNA]</scope>
    <source>
        <tissue evidence="9">Leaves</tissue>
    </source>
</reference>
<comment type="caution">
    <text evidence="9">The sequence shown here is derived from an EMBL/GenBank/DDBJ whole genome shotgun (WGS) entry which is preliminary data.</text>
</comment>
<keyword evidence="5" id="KW-0539">Nucleus</keyword>
<evidence type="ECO:0000256" key="6">
    <source>
        <dbReference type="SAM" id="Coils"/>
    </source>
</evidence>
<protein>
    <recommendedName>
        <fullName evidence="8">MADS-box domain-containing protein</fullName>
    </recommendedName>
</protein>
<dbReference type="InterPro" id="IPR002100">
    <property type="entry name" value="TF_MADSbox"/>
</dbReference>
<dbReference type="PROSITE" id="PS50066">
    <property type="entry name" value="MADS_BOX_2"/>
    <property type="match status" value="1"/>
</dbReference>
<dbReference type="PRINTS" id="PR00404">
    <property type="entry name" value="MADSDOMAIN"/>
</dbReference>
<dbReference type="InterPro" id="IPR033897">
    <property type="entry name" value="SRF-like_MADS-box"/>
</dbReference>
<dbReference type="PANTHER" id="PTHR48019">
    <property type="entry name" value="SERUM RESPONSE FACTOR HOMOLOG"/>
    <property type="match status" value="1"/>
</dbReference>
<dbReference type="Pfam" id="PF00319">
    <property type="entry name" value="SRF-TF"/>
    <property type="match status" value="1"/>
</dbReference>
<feature type="region of interest" description="Disordered" evidence="7">
    <location>
        <begin position="159"/>
        <end position="184"/>
    </location>
</feature>
<dbReference type="SUPFAM" id="SSF55455">
    <property type="entry name" value="SRF-like"/>
    <property type="match status" value="1"/>
</dbReference>
<keyword evidence="3" id="KW-0238">DNA-binding</keyword>
<feature type="compositionally biased region" description="Low complexity" evidence="7">
    <location>
        <begin position="167"/>
        <end position="184"/>
    </location>
</feature>
<proteinExistence type="predicted"/>
<evidence type="ECO:0000256" key="3">
    <source>
        <dbReference type="ARBA" id="ARBA00023125"/>
    </source>
</evidence>
<gene>
    <name evidence="9" type="ORF">PIB30_046457</name>
</gene>
<comment type="subcellular location">
    <subcellularLocation>
        <location evidence="1">Nucleus</location>
    </subcellularLocation>
</comment>
<keyword evidence="10" id="KW-1185">Reference proteome</keyword>
<feature type="coiled-coil region" evidence="6">
    <location>
        <begin position="86"/>
        <end position="113"/>
    </location>
</feature>
<organism evidence="9 10">
    <name type="scientific">Stylosanthes scabra</name>
    <dbReference type="NCBI Taxonomy" id="79078"/>
    <lineage>
        <taxon>Eukaryota</taxon>
        <taxon>Viridiplantae</taxon>
        <taxon>Streptophyta</taxon>
        <taxon>Embryophyta</taxon>
        <taxon>Tracheophyta</taxon>
        <taxon>Spermatophyta</taxon>
        <taxon>Magnoliopsida</taxon>
        <taxon>eudicotyledons</taxon>
        <taxon>Gunneridae</taxon>
        <taxon>Pentapetalae</taxon>
        <taxon>rosids</taxon>
        <taxon>fabids</taxon>
        <taxon>Fabales</taxon>
        <taxon>Fabaceae</taxon>
        <taxon>Papilionoideae</taxon>
        <taxon>50 kb inversion clade</taxon>
        <taxon>dalbergioids sensu lato</taxon>
        <taxon>Dalbergieae</taxon>
        <taxon>Pterocarpus clade</taxon>
        <taxon>Stylosanthes</taxon>
    </lineage>
</organism>
<accession>A0ABU6RGH2</accession>
<keyword evidence="2" id="KW-0805">Transcription regulation</keyword>
<keyword evidence="6" id="KW-0175">Coiled coil</keyword>
<dbReference type="Proteomes" id="UP001341840">
    <property type="component" value="Unassembled WGS sequence"/>
</dbReference>
<evidence type="ECO:0000256" key="5">
    <source>
        <dbReference type="ARBA" id="ARBA00023242"/>
    </source>
</evidence>
<dbReference type="CDD" id="cd00266">
    <property type="entry name" value="MADS_SRF_like"/>
    <property type="match status" value="1"/>
</dbReference>
<evidence type="ECO:0000313" key="9">
    <source>
        <dbReference type="EMBL" id="MED6123142.1"/>
    </source>
</evidence>
<name>A0ABU6RGH2_9FABA</name>
<evidence type="ECO:0000256" key="1">
    <source>
        <dbReference type="ARBA" id="ARBA00004123"/>
    </source>
</evidence>
<dbReference type="InterPro" id="IPR036879">
    <property type="entry name" value="TF_MADSbox_sf"/>
</dbReference>
<dbReference type="EMBL" id="JASCZI010030498">
    <property type="protein sequence ID" value="MED6123142.1"/>
    <property type="molecule type" value="Genomic_DNA"/>
</dbReference>